<evidence type="ECO:0000256" key="6">
    <source>
        <dbReference type="ARBA" id="ARBA00024687"/>
    </source>
</evidence>
<feature type="region of interest" description="Disordered" evidence="8">
    <location>
        <begin position="630"/>
        <end position="664"/>
    </location>
</feature>
<dbReference type="VEuPathDB" id="FungiDB:KLMA_10779"/>
<dbReference type="InterPro" id="IPR024298">
    <property type="entry name" value="Sec16_Sec23-bd"/>
</dbReference>
<feature type="compositionally biased region" description="Polar residues" evidence="8">
    <location>
        <begin position="144"/>
        <end position="153"/>
    </location>
</feature>
<feature type="compositionally biased region" description="Polar residues" evidence="8">
    <location>
        <begin position="2306"/>
        <end position="2317"/>
    </location>
</feature>
<keyword evidence="3 7" id="KW-0813">Transport</keyword>
<evidence type="ECO:0000313" key="12">
    <source>
        <dbReference type="Proteomes" id="UP000065495"/>
    </source>
</evidence>
<dbReference type="CDD" id="cd09233">
    <property type="entry name" value="ACE1-Sec16-like"/>
    <property type="match status" value="1"/>
</dbReference>
<comment type="subcellular location">
    <subcellularLocation>
        <location evidence="1">Endoplasmic reticulum membrane</location>
        <topology evidence="1">Peripheral membrane protein</topology>
        <orientation evidence="1">Cytoplasmic side</orientation>
    </subcellularLocation>
</comment>
<feature type="compositionally biased region" description="Low complexity" evidence="8">
    <location>
        <begin position="1922"/>
        <end position="1933"/>
    </location>
</feature>
<feature type="compositionally biased region" description="Acidic residues" evidence="8">
    <location>
        <begin position="2101"/>
        <end position="2124"/>
    </location>
</feature>
<keyword evidence="7" id="KW-0072">Autophagy</keyword>
<dbReference type="OrthoDB" id="8918678at2759"/>
<dbReference type="Gene3D" id="1.20.58.940">
    <property type="match status" value="1"/>
</dbReference>
<feature type="compositionally biased region" description="Polar residues" evidence="8">
    <location>
        <begin position="536"/>
        <end position="565"/>
    </location>
</feature>
<comment type="function">
    <text evidence="6 7">Involved in the initiation of assembly of the COPII coat required for the formation of transport vesicles from the endoplasmic reticulum (ER) and the selection of cargo molecules. Also involved in autophagy.</text>
</comment>
<feature type="compositionally biased region" description="Basic and acidic residues" evidence="8">
    <location>
        <begin position="2130"/>
        <end position="2143"/>
    </location>
</feature>
<feature type="region of interest" description="Disordered" evidence="8">
    <location>
        <begin position="686"/>
        <end position="715"/>
    </location>
</feature>
<feature type="compositionally biased region" description="Low complexity" evidence="8">
    <location>
        <begin position="1976"/>
        <end position="1986"/>
    </location>
</feature>
<feature type="compositionally biased region" description="Low complexity" evidence="8">
    <location>
        <begin position="344"/>
        <end position="354"/>
    </location>
</feature>
<feature type="region of interest" description="Disordered" evidence="8">
    <location>
        <begin position="1729"/>
        <end position="1860"/>
    </location>
</feature>
<gene>
    <name evidence="11" type="primary">SEC16</name>
    <name evidence="11" type="ORF">KLMA_10779</name>
</gene>
<feature type="compositionally biased region" description="Polar residues" evidence="8">
    <location>
        <begin position="474"/>
        <end position="499"/>
    </location>
</feature>
<feature type="region of interest" description="Disordered" evidence="8">
    <location>
        <begin position="1655"/>
        <end position="1689"/>
    </location>
</feature>
<evidence type="ECO:0000256" key="5">
    <source>
        <dbReference type="ARBA" id="ARBA00022892"/>
    </source>
</evidence>
<feature type="compositionally biased region" description="Acidic residues" evidence="8">
    <location>
        <begin position="260"/>
        <end position="277"/>
    </location>
</feature>
<feature type="compositionally biased region" description="Acidic residues" evidence="8">
    <location>
        <begin position="2158"/>
        <end position="2167"/>
    </location>
</feature>
<feature type="compositionally biased region" description="Low complexity" evidence="8">
    <location>
        <begin position="700"/>
        <end position="713"/>
    </location>
</feature>
<feature type="compositionally biased region" description="Polar residues" evidence="8">
    <location>
        <begin position="1796"/>
        <end position="1821"/>
    </location>
</feature>
<feature type="compositionally biased region" description="Basic and acidic residues" evidence="8">
    <location>
        <begin position="2189"/>
        <end position="2198"/>
    </location>
</feature>
<dbReference type="PANTHER" id="PTHR13402:SF6">
    <property type="entry name" value="SECRETORY 16, ISOFORM I"/>
    <property type="match status" value="1"/>
</dbReference>
<feature type="region of interest" description="Disordered" evidence="8">
    <location>
        <begin position="986"/>
        <end position="1013"/>
    </location>
</feature>
<dbReference type="GO" id="GO:0007030">
    <property type="term" value="P:Golgi organization"/>
    <property type="evidence" value="ECO:0007669"/>
    <property type="project" value="TreeGrafter"/>
</dbReference>
<feature type="compositionally biased region" description="Acidic residues" evidence="8">
    <location>
        <begin position="571"/>
        <end position="582"/>
    </location>
</feature>
<feature type="compositionally biased region" description="Polar residues" evidence="8">
    <location>
        <begin position="1655"/>
        <end position="1665"/>
    </location>
</feature>
<feature type="compositionally biased region" description="Acidic residues" evidence="8">
    <location>
        <begin position="200"/>
        <end position="215"/>
    </location>
</feature>
<dbReference type="PANTHER" id="PTHR13402">
    <property type="entry name" value="RGPR-RELATED"/>
    <property type="match status" value="1"/>
</dbReference>
<feature type="region of interest" description="Disordered" evidence="8">
    <location>
        <begin position="536"/>
        <end position="582"/>
    </location>
</feature>
<dbReference type="GO" id="GO:0016192">
    <property type="term" value="P:vesicle-mediated transport"/>
    <property type="evidence" value="ECO:0007669"/>
    <property type="project" value="UniProtKB-KW"/>
</dbReference>
<dbReference type="GO" id="GO:0070971">
    <property type="term" value="C:endoplasmic reticulum exit site"/>
    <property type="evidence" value="ECO:0007669"/>
    <property type="project" value="UniProtKB-ARBA"/>
</dbReference>
<evidence type="ECO:0000313" key="11">
    <source>
        <dbReference type="EMBL" id="BAO38401.1"/>
    </source>
</evidence>
<feature type="compositionally biased region" description="Polar residues" evidence="8">
    <location>
        <begin position="1749"/>
        <end position="1765"/>
    </location>
</feature>
<dbReference type="GO" id="GO:0070973">
    <property type="term" value="P:protein localization to endoplasmic reticulum exit site"/>
    <property type="evidence" value="ECO:0007669"/>
    <property type="project" value="TreeGrafter"/>
</dbReference>
<dbReference type="GO" id="GO:0015031">
    <property type="term" value="P:protein transport"/>
    <property type="evidence" value="ECO:0007669"/>
    <property type="project" value="UniProtKB-KW"/>
</dbReference>
<name>W0T6I7_KLUMD</name>
<dbReference type="GeneID" id="34714433"/>
<feature type="domain" description="Sec16 Sec23-binding" evidence="9">
    <location>
        <begin position="1323"/>
        <end position="1607"/>
    </location>
</feature>
<dbReference type="EMBL" id="AP012213">
    <property type="protein sequence ID" value="BAO38401.1"/>
    <property type="molecule type" value="Genomic_DNA"/>
</dbReference>
<feature type="domain" description="Sec16 central conserved" evidence="10">
    <location>
        <begin position="1183"/>
        <end position="1262"/>
    </location>
</feature>
<evidence type="ECO:0000256" key="2">
    <source>
        <dbReference type="ARBA" id="ARBA00005927"/>
    </source>
</evidence>
<feature type="region of interest" description="Disordered" evidence="8">
    <location>
        <begin position="2066"/>
        <end position="2200"/>
    </location>
</feature>
<keyword evidence="5 7" id="KW-0931">ER-Golgi transport</keyword>
<feature type="region of interest" description="Disordered" evidence="8">
    <location>
        <begin position="337"/>
        <end position="415"/>
    </location>
</feature>
<keyword evidence="7" id="KW-0653">Protein transport</keyword>
<feature type="compositionally biased region" description="Polar residues" evidence="8">
    <location>
        <begin position="986"/>
        <end position="1012"/>
    </location>
</feature>
<organism evidence="11 12">
    <name type="scientific">Kluyveromyces marxianus (strain DMKU3-1042 / BCC 29191 / NBRC 104275)</name>
    <name type="common">Yeast</name>
    <name type="synonym">Candida kefyr</name>
    <dbReference type="NCBI Taxonomy" id="1003335"/>
    <lineage>
        <taxon>Eukaryota</taxon>
        <taxon>Fungi</taxon>
        <taxon>Dikarya</taxon>
        <taxon>Ascomycota</taxon>
        <taxon>Saccharomycotina</taxon>
        <taxon>Saccharomycetes</taxon>
        <taxon>Saccharomycetales</taxon>
        <taxon>Saccharomycetaceae</taxon>
        <taxon>Kluyveromyces</taxon>
    </lineage>
</organism>
<feature type="region of interest" description="Disordered" evidence="8">
    <location>
        <begin position="1089"/>
        <end position="1148"/>
    </location>
</feature>
<feature type="region of interest" description="Disordered" evidence="8">
    <location>
        <begin position="1"/>
        <end position="79"/>
    </location>
</feature>
<feature type="compositionally biased region" description="Polar residues" evidence="8">
    <location>
        <begin position="1831"/>
        <end position="1851"/>
    </location>
</feature>
<feature type="compositionally biased region" description="Low complexity" evidence="8">
    <location>
        <begin position="1097"/>
        <end position="1125"/>
    </location>
</feature>
<dbReference type="RefSeq" id="XP_022674290.1">
    <property type="nucleotide sequence ID" value="XM_022822472.1"/>
</dbReference>
<comment type="similarity">
    <text evidence="2 7">Belongs to the SEC16 family.</text>
</comment>
<accession>W0T6I7</accession>
<feature type="compositionally biased region" description="Polar residues" evidence="8">
    <location>
        <begin position="389"/>
        <end position="406"/>
    </location>
</feature>
<dbReference type="InterPro" id="IPR024340">
    <property type="entry name" value="Sec16_CCD"/>
</dbReference>
<sequence length="2354" mass="258804">MVTDAKKRKNQKKKLKNKQKRASLVSGSTSDEPITQDKPLSQSISAPESVEKAHSTSHVSSTSIDSQLDEGSEELLDNKVSHNEHSVLVASNQLLKDASFEENPIAHKNMILPEEHIVPEVPETTVEKLSVPPFEEEMKDAEIQESTTSQIEQEVTAIPQSYPKADAEEPEDQSDVQHGPVNPEAQTEAQYSPHEPVAEQMEDPEVQEIVAEPEVETAVRYSPEEPVAEQVAEPEVQHGPVDPEAQTEAQYSPHEPIAEQMEDPEVQEIIAEPEVETEAGYSPEEPVAEQVAESEVHHGPVDPEAQTEAQYSPHEPVAEQMEDPEVQEIVAEPEVETAVRYSPEEPVAEQVAEPEVQHAPVDPEAHFEIQYSSTEPKVREPVSEAATEVNAQPETQYFSKESMTESIQKDTESSLNENIVELSQETPGASNVNTSVLAVQNSEHVTTVADSHIEDLFGNNDAHEGSDFFAAIGTNPTPAPTTQDSLATNSEPGVSVPSNAFTEHSKLVNDAKNEVSELFSSSSDNNVDYSWLNQTEQQKPQGQDNSSGNSINNEKLTSPQTSTVRPNIDAIFDDDSDLLPSDDDAHLEEVLKPELNSSAGQNEDDAQDDQETSIHNDKIAGDELFSGLNEEDHESLPWENEPSVAQNTRASSEGPAKFSFLDNDNDLLDDEDSLLDSDENESINLSSIEKKSEKNRNYVPSVTSSSTSHVNPHQYQPHGNPYEPKIGLGANIQQQGVSISQSSSYAYPANPASVPVVPGVVKPKLINNFDTPNASNHNVLDLQKKLDEAKHKTDAYDFPLDLVKQDIKRGKPVRVTSPIFSSKQTSFPSSASQKSSVVPPVRTLSTNHKSPKPQKPFYAELPINEMKPTRAAPVRVASQNNYAPTLLSKASSSSVLSVPGHQRINSAEPPVNPYAPKLQSETVNSQVTPNIGQHGMGNVAVPNSFGTVRSPYGNNPEQQNETIPPSGRGPINPYAPVSNNVPVSTVKSTPYSPSQPMKSSTRNNLSISSTGSFKGKPSLTVPIPLPGESSTYNFPATSVTNGPSQGISNISTNVPAVLSPNSASSVNSTRRTHARSNSSIYAPANHAHSSKYAPTVQPQFQQQQQQYQNHPQLSHQQQQQQPSLPSGGAVLAPNLPIHGLTSYPQPDITTIKPPHMNTVTTNEITSNAPRHVDNSYIMRRQFPIFHWGKSSKIVSALPTSQGYMSGVEPKIESINILTHDSVISLDKTLEQYPGPLIRGKSKVKDIVKWIEIYLEESKNRGASDLIVLLEILKLRLEPNYSFKNVNNVLYDSSVLLPYLSQPFTSRISEPNAYKLDNASLVRILTLLQTGAHDDALKLSLDLKDYAMSLLLGSILGKDKWSSVVDQYLTQEFEEGSDNDISSIYLLGTIFQVFIGNSKKVIDSFRTSPQKMEWASNNWRLLLSCVLNNVDEVSSNGPLSPLVVEFLLQYGEFLVGRQLLIPASIAFILADIPMSEEPLIPGSTITFEAIGSANAFESLMLSEIYEFSYKQKDSSFSGFTSLATQKIIHAAALSDYGLNALATKYLDTVQGLLKLLPKNTEASLNILRFIEDISNQLSSNSIGWLGKPKLSSVWGQLDKSFNKFIGGDTDIDEQEAIGVEEKVFEKFTPTTSRNPSMVDLSQSAAYFTPALNRSHISQPHSTTNSAMKAPLKKNSSSIMPSRDLSSKYGPPETRHLISYKGETHGHVSNPDSSYGNPSMPGLNKPVQFESPYGTRNPQIHQHESPYHPRMNSSSDSHLPLLTQPTFPISKHAHSNSNSSASSYKEQLHPVKPPLHRVSSSNIQSTVKQTYPAKNQTSNSSKTLPLESLFDETVTTNSTNDSARTSVVAPSQSYEERNQLPVDEVVEEIEHEIDAELDELQHSEFSDDNISRNMEENVRSDFRPDFESISNAPPVLTSHKNGEEQSQSEATSSTSLKNGHSRQPSIPKVEPLNPYAPKAKESSFSGVGKRSKNPYAPSSVSHTGSSVSDIRNRSPHVADASPPVESSPRWTNSENTPDNYNPPNRAAYENVNNRESDIVWENNLKDSSSRAFTPPIAESRENSMLVTGLPPHLQENSSELPLSEIKDPVIRPVKSSSVTPLIVDDEDNEEYYDDVVEDTDDDDEEQISISSIKKEMSDNRIKENQKQQQQQQQQQQKDIDEVEPLSDEEDTKKADDKKKQHQASSGWLGWFKKDPNEKKPIKAKLGHKNNFYYDEKLKRWINKDATEEEKVKVATPPPPPPIVKRKISQTPEIKPRQGSVVGGPALRTAHAVMPTNPLTGKPLDPIKDLTDTVKPEENSPPSSPPPTLMNSTVKLSGTKANGLDDLMALAGGPNSGHSTRRKKRSTRGYVNVMEKL</sequence>
<feature type="compositionally biased region" description="Basic and acidic residues" evidence="8">
    <location>
        <begin position="2282"/>
        <end position="2295"/>
    </location>
</feature>
<feature type="compositionally biased region" description="Low complexity" evidence="8">
    <location>
        <begin position="2144"/>
        <end position="2154"/>
    </location>
</feature>
<feature type="compositionally biased region" description="Low complexity" evidence="8">
    <location>
        <begin position="224"/>
        <end position="234"/>
    </location>
</feature>
<feature type="region of interest" description="Disordered" evidence="8">
    <location>
        <begin position="139"/>
        <end position="322"/>
    </location>
</feature>
<evidence type="ECO:0000256" key="7">
    <source>
        <dbReference type="RuleBase" id="RU364101"/>
    </source>
</evidence>
<evidence type="ECO:0000259" key="9">
    <source>
        <dbReference type="Pfam" id="PF12931"/>
    </source>
</evidence>
<evidence type="ECO:0000256" key="4">
    <source>
        <dbReference type="ARBA" id="ARBA00022824"/>
    </source>
</evidence>
<evidence type="ECO:0000256" key="8">
    <source>
        <dbReference type="SAM" id="MobiDB-lite"/>
    </source>
</evidence>
<feature type="compositionally biased region" description="Polar residues" evidence="8">
    <location>
        <begin position="25"/>
        <end position="46"/>
    </location>
</feature>
<dbReference type="GO" id="GO:0012507">
    <property type="term" value="C:ER to Golgi transport vesicle membrane"/>
    <property type="evidence" value="ECO:0007669"/>
    <property type="project" value="TreeGrafter"/>
</dbReference>
<feature type="region of interest" description="Disordered" evidence="8">
    <location>
        <begin position="821"/>
        <end position="856"/>
    </location>
</feature>
<evidence type="ECO:0000256" key="3">
    <source>
        <dbReference type="ARBA" id="ARBA00022448"/>
    </source>
</evidence>
<feature type="region of interest" description="Disordered" evidence="8">
    <location>
        <begin position="1900"/>
        <end position="2029"/>
    </location>
</feature>
<protein>
    <recommendedName>
        <fullName evidence="7">Protein transport protein sec16</fullName>
    </recommendedName>
</protein>
<feature type="region of interest" description="Disordered" evidence="8">
    <location>
        <begin position="2226"/>
        <end position="2354"/>
    </location>
</feature>
<feature type="compositionally biased region" description="Polar residues" evidence="8">
    <location>
        <begin position="2006"/>
        <end position="2020"/>
    </location>
</feature>
<feature type="region of interest" description="Disordered" evidence="8">
    <location>
        <begin position="467"/>
        <end position="499"/>
    </location>
</feature>
<keyword evidence="4 7" id="KW-0256">Endoplasmic reticulum</keyword>
<feature type="compositionally biased region" description="Polar residues" evidence="8">
    <location>
        <begin position="821"/>
        <end position="836"/>
    </location>
</feature>
<feature type="compositionally biased region" description="Basic residues" evidence="8">
    <location>
        <begin position="1"/>
        <end position="21"/>
    </location>
</feature>
<evidence type="ECO:0000256" key="1">
    <source>
        <dbReference type="ARBA" id="ARBA00004397"/>
    </source>
</evidence>
<proteinExistence type="inferred from homology"/>
<dbReference type="Pfam" id="PF12932">
    <property type="entry name" value="Sec16"/>
    <property type="match status" value="1"/>
</dbReference>
<dbReference type="GO" id="GO:0006914">
    <property type="term" value="P:autophagy"/>
    <property type="evidence" value="ECO:0007669"/>
    <property type="project" value="UniProtKB-KW"/>
</dbReference>
<dbReference type="KEGG" id="kmx:KLMA_10779"/>
<dbReference type="GO" id="GO:0005789">
    <property type="term" value="C:endoplasmic reticulum membrane"/>
    <property type="evidence" value="ECO:0007669"/>
    <property type="project" value="UniProtKB-SubCell"/>
</dbReference>
<dbReference type="Gene3D" id="6.20.50.30">
    <property type="match status" value="1"/>
</dbReference>
<evidence type="ECO:0000259" key="10">
    <source>
        <dbReference type="Pfam" id="PF12932"/>
    </source>
</evidence>
<reference evidence="11 12" key="1">
    <citation type="journal article" date="2015" name="Biotechnol. Biofuels">
        <title>Genetic basis of the highly efficient yeast Kluyveromyces marxianus: complete genome sequence and transcriptome analyses.</title>
        <authorList>
            <person name="Lertwattanasakul N."/>
            <person name="Kosaka T."/>
            <person name="Hosoyama A."/>
            <person name="Suzuki Y."/>
            <person name="Rodrussamee N."/>
            <person name="Matsutani M."/>
            <person name="Murata M."/>
            <person name="Fujimoto N."/>
            <person name="Suprayogi"/>
            <person name="Tsuchikane K."/>
            <person name="Limtong S."/>
            <person name="Fujita N."/>
            <person name="Yamada M."/>
        </authorList>
    </citation>
    <scope>NUCLEOTIDE SEQUENCE [LARGE SCALE GENOMIC DNA]</scope>
    <source>
        <strain evidence="12">DMKU3-1042 / BCC 29191 / NBRC 104275</strain>
    </source>
</reference>
<dbReference type="Pfam" id="PF12931">
    <property type="entry name" value="TPR_Sec16"/>
    <property type="match status" value="1"/>
</dbReference>
<keyword evidence="7" id="KW-0472">Membrane</keyword>
<dbReference type="Proteomes" id="UP000065495">
    <property type="component" value="Chromosome 1"/>
</dbReference>